<evidence type="ECO:0000313" key="1">
    <source>
        <dbReference type="EMBL" id="GLT20508.1"/>
    </source>
</evidence>
<evidence type="ECO:0000313" key="2">
    <source>
        <dbReference type="Proteomes" id="UP001157138"/>
    </source>
</evidence>
<protein>
    <submittedName>
        <fullName evidence="1">Uncharacterized protein</fullName>
    </submittedName>
</protein>
<accession>A0ABQ6F4N7</accession>
<dbReference type="RefSeq" id="WP_284194337.1">
    <property type="nucleotide sequence ID" value="NZ_BSPW01000124.1"/>
</dbReference>
<keyword evidence="2" id="KW-1185">Reference proteome</keyword>
<dbReference type="EMBL" id="BSPW01000124">
    <property type="protein sequence ID" value="GLT20508.1"/>
    <property type="molecule type" value="Genomic_DNA"/>
</dbReference>
<proteinExistence type="predicted"/>
<gene>
    <name evidence="1" type="ORF">GCM10007938_42930</name>
</gene>
<organism evidence="1 2">
    <name type="scientific">Vibrio zhanjiangensis</name>
    <dbReference type="NCBI Taxonomy" id="1046128"/>
    <lineage>
        <taxon>Bacteria</taxon>
        <taxon>Pseudomonadati</taxon>
        <taxon>Pseudomonadota</taxon>
        <taxon>Gammaproteobacteria</taxon>
        <taxon>Vibrionales</taxon>
        <taxon>Vibrionaceae</taxon>
        <taxon>Vibrio</taxon>
    </lineage>
</organism>
<sequence>MDVTIAKMIEDAGLEIDDVRHIIEAVQQQAAEKAPVLMSRDNPAGWKLEELMEQVRGEIMSKSLNIAEDMSFEAQTVKNNNFLILGLLMQVEAIQRQSFVIMSELGEDQGPNGKPRIGKNVLQSQDKLTNVTMMMREAIVAAEEFGLVRDENGSVITGAIESDHGVVLVKE</sequence>
<reference evidence="2" key="1">
    <citation type="journal article" date="2019" name="Int. J. Syst. Evol. Microbiol.">
        <title>The Global Catalogue of Microorganisms (GCM) 10K type strain sequencing project: providing services to taxonomists for standard genome sequencing and annotation.</title>
        <authorList>
            <consortium name="The Broad Institute Genomics Platform"/>
            <consortium name="The Broad Institute Genome Sequencing Center for Infectious Disease"/>
            <person name="Wu L."/>
            <person name="Ma J."/>
        </authorList>
    </citation>
    <scope>NUCLEOTIDE SEQUENCE [LARGE SCALE GENOMIC DNA]</scope>
    <source>
        <strain evidence="2">NBRC 108723</strain>
    </source>
</reference>
<dbReference type="Proteomes" id="UP001157138">
    <property type="component" value="Unassembled WGS sequence"/>
</dbReference>
<name>A0ABQ6F4N7_9VIBR</name>
<comment type="caution">
    <text evidence="1">The sequence shown here is derived from an EMBL/GenBank/DDBJ whole genome shotgun (WGS) entry which is preliminary data.</text>
</comment>